<evidence type="ECO:0000256" key="2">
    <source>
        <dbReference type="ARBA" id="ARBA00022679"/>
    </source>
</evidence>
<dbReference type="InterPro" id="IPR001525">
    <property type="entry name" value="C5_MeTfrase"/>
</dbReference>
<keyword evidence="2 4" id="KW-0808">Transferase</keyword>
<sequence>MDLLSLFSGIGGFSLAWKWCGGKTIQFVEIDPFCQKVLAKNFPGVPIHDDIKTFTYTERNGCDGAEKQGGIGESEREGGLRESQGLYGTSRELREIHPFLLTGGFPCQPFSCAGKRRGKEDDRYLWPEMLRVVSEARPTWVIGENVAGFINMGLDDCISDLEGEGYEVQAFVIPACAVGAPHRRDRVWIVGKLNDDDSLNGRGAVTDTGGGGFGRQKLRTQQPERAEVISTDSDRHAPDTGLQGLEKREVFGCDIQKECQAIVGNAWQEPWLEAAQRFCRLDDGLPDRLVRYSLRNEHRVQKLKALGNTIVPQIAYIIMKAILESTDGSR</sequence>
<dbReference type="AlphaFoldDB" id="A0A6H2A3Q4"/>
<evidence type="ECO:0000313" key="4">
    <source>
        <dbReference type="EMBL" id="QJA54352.1"/>
    </source>
</evidence>
<dbReference type="Pfam" id="PF00145">
    <property type="entry name" value="DNA_methylase"/>
    <property type="match status" value="2"/>
</dbReference>
<dbReference type="SUPFAM" id="SSF53335">
    <property type="entry name" value="S-adenosyl-L-methionine-dependent methyltransferases"/>
    <property type="match status" value="1"/>
</dbReference>
<gene>
    <name evidence="4" type="ORF">TM448A04637_0003</name>
</gene>
<accession>A0A6H2A3Q4</accession>
<evidence type="ECO:0000256" key="3">
    <source>
        <dbReference type="ARBA" id="ARBA00022691"/>
    </source>
</evidence>
<organism evidence="4">
    <name type="scientific">viral metagenome</name>
    <dbReference type="NCBI Taxonomy" id="1070528"/>
    <lineage>
        <taxon>unclassified sequences</taxon>
        <taxon>metagenomes</taxon>
        <taxon>organismal metagenomes</taxon>
    </lineage>
</organism>
<dbReference type="PANTHER" id="PTHR46098:SF1">
    <property type="entry name" value="TRNA (CYTOSINE(38)-C(5))-METHYLTRANSFERASE"/>
    <property type="match status" value="1"/>
</dbReference>
<proteinExistence type="predicted"/>
<dbReference type="InterPro" id="IPR050750">
    <property type="entry name" value="C5-MTase"/>
</dbReference>
<keyword evidence="1 4" id="KW-0489">Methyltransferase</keyword>
<dbReference type="EMBL" id="MT144499">
    <property type="protein sequence ID" value="QJA54352.1"/>
    <property type="molecule type" value="Genomic_DNA"/>
</dbReference>
<dbReference type="InterPro" id="IPR029063">
    <property type="entry name" value="SAM-dependent_MTases_sf"/>
</dbReference>
<protein>
    <submittedName>
        <fullName evidence="4">Putative methyltransferase</fullName>
    </submittedName>
</protein>
<dbReference type="PROSITE" id="PS51679">
    <property type="entry name" value="SAM_MT_C5"/>
    <property type="match status" value="1"/>
</dbReference>
<dbReference type="PANTHER" id="PTHR46098">
    <property type="entry name" value="TRNA (CYTOSINE(38)-C(5))-METHYLTRANSFERASE"/>
    <property type="match status" value="1"/>
</dbReference>
<dbReference type="GO" id="GO:0008168">
    <property type="term" value="F:methyltransferase activity"/>
    <property type="evidence" value="ECO:0007669"/>
    <property type="project" value="UniProtKB-KW"/>
</dbReference>
<name>A0A6H2A3Q4_9ZZZZ</name>
<dbReference type="GO" id="GO:0032259">
    <property type="term" value="P:methylation"/>
    <property type="evidence" value="ECO:0007669"/>
    <property type="project" value="UniProtKB-KW"/>
</dbReference>
<keyword evidence="3" id="KW-0949">S-adenosyl-L-methionine</keyword>
<dbReference type="Gene3D" id="3.40.50.150">
    <property type="entry name" value="Vaccinia Virus protein VP39"/>
    <property type="match status" value="1"/>
</dbReference>
<dbReference type="PRINTS" id="PR00105">
    <property type="entry name" value="C5METTRFRASE"/>
</dbReference>
<evidence type="ECO:0000256" key="1">
    <source>
        <dbReference type="ARBA" id="ARBA00022603"/>
    </source>
</evidence>
<reference evidence="4" key="1">
    <citation type="submission" date="2020-03" db="EMBL/GenBank/DDBJ databases">
        <title>The deep terrestrial virosphere.</title>
        <authorList>
            <person name="Holmfeldt K."/>
            <person name="Nilsson E."/>
            <person name="Simone D."/>
            <person name="Lopez-Fernandez M."/>
            <person name="Wu X."/>
            <person name="de Brujin I."/>
            <person name="Lundin D."/>
            <person name="Andersson A."/>
            <person name="Bertilsson S."/>
            <person name="Dopson M."/>
        </authorList>
    </citation>
    <scope>NUCLEOTIDE SEQUENCE</scope>
    <source>
        <strain evidence="4">TM448A04637</strain>
    </source>
</reference>